<dbReference type="Gene3D" id="3.30.70.1020">
    <property type="entry name" value="Trehalose-6-phosphate phosphatase related protein, domain 2"/>
    <property type="match status" value="1"/>
</dbReference>
<dbReference type="InterPro" id="IPR044651">
    <property type="entry name" value="OTSB-like"/>
</dbReference>
<dbReference type="NCBIfam" id="TIGR01484">
    <property type="entry name" value="HAD-SF-IIB"/>
    <property type="match status" value="1"/>
</dbReference>
<comment type="cofactor">
    <cofactor evidence="6">
        <name>Mg(2+)</name>
        <dbReference type="ChEBI" id="CHEBI:18420"/>
    </cofactor>
</comment>
<dbReference type="InterPro" id="IPR036412">
    <property type="entry name" value="HAD-like_sf"/>
</dbReference>
<dbReference type="PANTHER" id="PTHR43768:SF3">
    <property type="entry name" value="TREHALOSE 6-PHOSPHATE PHOSPHATASE"/>
    <property type="match status" value="1"/>
</dbReference>
<dbReference type="RefSeq" id="WP_305996839.1">
    <property type="nucleotide sequence ID" value="NZ_JAVALS010000007.1"/>
</dbReference>
<evidence type="ECO:0000256" key="1">
    <source>
        <dbReference type="ARBA" id="ARBA00000500"/>
    </source>
</evidence>
<dbReference type="InterPro" id="IPR023214">
    <property type="entry name" value="HAD_sf"/>
</dbReference>
<comment type="similarity">
    <text evidence="3 6">Belongs to the trehalose phosphatase family.</text>
</comment>
<evidence type="ECO:0000256" key="4">
    <source>
        <dbReference type="ARBA" id="ARBA00022801"/>
    </source>
</evidence>
<dbReference type="InterPro" id="IPR006379">
    <property type="entry name" value="HAD-SF_hydro_IIB"/>
</dbReference>
<comment type="caution">
    <text evidence="7">The sequence shown here is derived from an EMBL/GenBank/DDBJ whole genome shotgun (WGS) entry which is preliminary data.</text>
</comment>
<organism evidence="7 8">
    <name type="scientific">Arthrobacter horti</name>
    <dbReference type="NCBI Taxonomy" id="3068273"/>
    <lineage>
        <taxon>Bacteria</taxon>
        <taxon>Bacillati</taxon>
        <taxon>Actinomycetota</taxon>
        <taxon>Actinomycetes</taxon>
        <taxon>Micrococcales</taxon>
        <taxon>Micrococcaceae</taxon>
        <taxon>Arthrobacter</taxon>
    </lineage>
</organism>
<dbReference type="GO" id="GO:0004805">
    <property type="term" value="F:trehalose-phosphatase activity"/>
    <property type="evidence" value="ECO:0007669"/>
    <property type="project" value="UniProtKB-EC"/>
</dbReference>
<reference evidence="7 8" key="1">
    <citation type="submission" date="2023-08" db="EMBL/GenBank/DDBJ databases">
        <title>Arthrobacter horti sp. nov., isolated from forest soil.</title>
        <authorList>
            <person name="Park M."/>
        </authorList>
    </citation>
    <scope>NUCLEOTIDE SEQUENCE [LARGE SCALE GENOMIC DNA]</scope>
    <source>
        <strain evidence="7 8">YJM1</strain>
    </source>
</reference>
<comment type="function">
    <text evidence="5 6">Removes the phosphate from trehalose 6-phosphate to produce free trehalose.</text>
</comment>
<protein>
    <recommendedName>
        <fullName evidence="6">Trehalose 6-phosphate phosphatase</fullName>
        <ecNumber evidence="6">3.1.3.12</ecNumber>
    </recommendedName>
</protein>
<proteinExistence type="inferred from homology"/>
<accession>A0ABT9IQF7</accession>
<keyword evidence="4 6" id="KW-0378">Hydrolase</keyword>
<evidence type="ECO:0000256" key="6">
    <source>
        <dbReference type="RuleBase" id="RU361117"/>
    </source>
</evidence>
<dbReference type="NCBIfam" id="TIGR00685">
    <property type="entry name" value="T6PP"/>
    <property type="match status" value="1"/>
</dbReference>
<keyword evidence="6" id="KW-0460">Magnesium</keyword>
<evidence type="ECO:0000256" key="2">
    <source>
        <dbReference type="ARBA" id="ARBA00005199"/>
    </source>
</evidence>
<keyword evidence="6" id="KW-0479">Metal-binding</keyword>
<dbReference type="EC" id="3.1.3.12" evidence="6"/>
<comment type="pathway">
    <text evidence="2 6">Glycan biosynthesis; trehalose biosynthesis.</text>
</comment>
<evidence type="ECO:0000256" key="3">
    <source>
        <dbReference type="ARBA" id="ARBA00008770"/>
    </source>
</evidence>
<dbReference type="Gene3D" id="3.40.50.1000">
    <property type="entry name" value="HAD superfamily/HAD-like"/>
    <property type="match status" value="1"/>
</dbReference>
<gene>
    <name evidence="7" type="primary">otsB</name>
    <name evidence="7" type="ORF">Q9R02_11540</name>
</gene>
<dbReference type="EMBL" id="JAVALS010000007">
    <property type="protein sequence ID" value="MDP5227788.1"/>
    <property type="molecule type" value="Genomic_DNA"/>
</dbReference>
<sequence length="283" mass="29768">MSGGPEARVPAGLTDELRAAVEHLAEAPALLIALDFDGTLSPLVPHAADARPHPRAARALVSLAGLEGTTTALVSGRSLESLRHVAQPDPRTLLVGSHGAEVWLGEGSTSLTLDATQRELLDRVRQLLSEVASQAPGCWVEDKPAAAVLHTRQASEEDALDAEAAARHLLEHLSGVHLLAGKRVLEATVVNASKGEALDFLRAAYGPVSVLYAGDDVTDETAFLRLDSGASARFPDLGVKVGDGFTAAGFRVASPEDVADLLELLFTCRSPGRGDKSHPYLQY</sequence>
<dbReference type="InterPro" id="IPR003337">
    <property type="entry name" value="Trehalose_PPase"/>
</dbReference>
<name>A0ABT9IQF7_9MICC</name>
<dbReference type="SUPFAM" id="SSF56784">
    <property type="entry name" value="HAD-like"/>
    <property type="match status" value="1"/>
</dbReference>
<evidence type="ECO:0000313" key="8">
    <source>
        <dbReference type="Proteomes" id="UP001232725"/>
    </source>
</evidence>
<evidence type="ECO:0000256" key="5">
    <source>
        <dbReference type="ARBA" id="ARBA00024179"/>
    </source>
</evidence>
<keyword evidence="8" id="KW-1185">Reference proteome</keyword>
<dbReference type="PANTHER" id="PTHR43768">
    <property type="entry name" value="TREHALOSE 6-PHOSPHATE PHOSPHATASE"/>
    <property type="match status" value="1"/>
</dbReference>
<comment type="catalytic activity">
    <reaction evidence="1 6">
        <text>alpha,alpha-trehalose 6-phosphate + H2O = alpha,alpha-trehalose + phosphate</text>
        <dbReference type="Rhea" id="RHEA:23420"/>
        <dbReference type="ChEBI" id="CHEBI:15377"/>
        <dbReference type="ChEBI" id="CHEBI:16551"/>
        <dbReference type="ChEBI" id="CHEBI:43474"/>
        <dbReference type="ChEBI" id="CHEBI:58429"/>
        <dbReference type="EC" id="3.1.3.12"/>
    </reaction>
</comment>
<dbReference type="Proteomes" id="UP001232725">
    <property type="component" value="Unassembled WGS sequence"/>
</dbReference>
<evidence type="ECO:0000313" key="7">
    <source>
        <dbReference type="EMBL" id="MDP5227788.1"/>
    </source>
</evidence>
<dbReference type="Pfam" id="PF02358">
    <property type="entry name" value="Trehalose_PPase"/>
    <property type="match status" value="1"/>
</dbReference>